<dbReference type="EMBL" id="KB644414">
    <property type="protein sequence ID" value="EPS31927.1"/>
    <property type="molecule type" value="Genomic_DNA"/>
</dbReference>
<dbReference type="Proteomes" id="UP000019376">
    <property type="component" value="Unassembled WGS sequence"/>
</dbReference>
<name>S8BAT4_PENO1</name>
<evidence type="ECO:0000313" key="3">
    <source>
        <dbReference type="Proteomes" id="UP000019376"/>
    </source>
</evidence>
<accession>S8BAT4</accession>
<dbReference type="AlphaFoldDB" id="S8BAT4"/>
<keyword evidence="3" id="KW-1185">Reference proteome</keyword>
<sequence length="42" mass="4649">MPISEMAKIDPVPETKSTSNTIDRSDPVYLPLEVMTVAQWTG</sequence>
<proteinExistence type="predicted"/>
<feature type="region of interest" description="Disordered" evidence="1">
    <location>
        <begin position="1"/>
        <end position="24"/>
    </location>
</feature>
<protein>
    <submittedName>
        <fullName evidence="2">Uncharacterized protein</fullName>
    </submittedName>
</protein>
<reference evidence="2 3" key="1">
    <citation type="journal article" date="2013" name="PLoS ONE">
        <title>Genomic and secretomic analyses reveal unique features of the lignocellulolytic enzyme system of Penicillium decumbens.</title>
        <authorList>
            <person name="Liu G."/>
            <person name="Zhang L."/>
            <person name="Wei X."/>
            <person name="Zou G."/>
            <person name="Qin Y."/>
            <person name="Ma L."/>
            <person name="Li J."/>
            <person name="Zheng H."/>
            <person name="Wang S."/>
            <person name="Wang C."/>
            <person name="Xun L."/>
            <person name="Zhao G.-P."/>
            <person name="Zhou Z."/>
            <person name="Qu Y."/>
        </authorList>
    </citation>
    <scope>NUCLEOTIDE SEQUENCE [LARGE SCALE GENOMIC DNA]</scope>
    <source>
        <strain evidence="3">114-2 / CGMCC 5302</strain>
    </source>
</reference>
<gene>
    <name evidence="2" type="ORF">PDE_06886</name>
</gene>
<dbReference type="HOGENOM" id="CLU_3260744_0_0_1"/>
<evidence type="ECO:0000313" key="2">
    <source>
        <dbReference type="EMBL" id="EPS31927.1"/>
    </source>
</evidence>
<organism evidence="2 3">
    <name type="scientific">Penicillium oxalicum (strain 114-2 / CGMCC 5302)</name>
    <name type="common">Penicillium decumbens</name>
    <dbReference type="NCBI Taxonomy" id="933388"/>
    <lineage>
        <taxon>Eukaryota</taxon>
        <taxon>Fungi</taxon>
        <taxon>Dikarya</taxon>
        <taxon>Ascomycota</taxon>
        <taxon>Pezizomycotina</taxon>
        <taxon>Eurotiomycetes</taxon>
        <taxon>Eurotiomycetidae</taxon>
        <taxon>Eurotiales</taxon>
        <taxon>Aspergillaceae</taxon>
        <taxon>Penicillium</taxon>
    </lineage>
</organism>
<evidence type="ECO:0000256" key="1">
    <source>
        <dbReference type="SAM" id="MobiDB-lite"/>
    </source>
</evidence>